<sequence>MPMNAEQIRLQEHYAGKNNWLKWGPYLSERQWGTVREDYSADGNAWNYVSHDAARSKAYRWGEEGIAGISDDCQILCMSLALWNGKDPILKERLFGLTNGEGNHGEDVKELYYYLDSTPTHSYLKMLYKYPQQAFPYKKLVEENRGRSKHEPEFELIDTGIFDHDEYFDVFAEYAKNNEEDILIRYTIHNRGLADAELHILPQIWFRNTWLADGNARPEILSQGNNTLFLRCRELHDYHCYADGNAELLFTENETNNERLYNSANKTAYVKDGINDRVVSNDLNAVNTNDIGTKAAYWYKLNVPAKGSVTIKLRLSQNKQAEPFAGFDDIFNTRMAEADGFYTPLHGEKATADEKLVQRQAWAGMLWSKQFYSYNLKRWLDGDPGEPAPPRNRRTGRNNHWQHFVAEDIISMPDKWEYPWFAAWDLAFHCIALAPLDAGFAKNQLKLLVSANYIHPNGQLPAYEWDFGDVNPPVHALATWEVFEMERKATGTGDLAFLEEVFQKLTMNFTWWVNRKDSEGNNIFEGGFLGLDNIGVFNRSAPVPGGGFLEQADGTSWMAMYSLNMMRIAMELALHNNAYESMAIKFAEHFLYIAGSLADMGEDLTGLWDDEDGFYYDLLRHPDCTWDRLRIRTMVGLIPLFAVEVFEESKWQNLPNLVKRLDWFMKQRPDLVNLVSRWKDIQGNQTHLFSLLRGHRMKLLLKRMLDDKEFFSPYGIRSVSKVYEDQPFQYWLGGEDYSVKYTPAESDSNMFGGNSNWRGPVWIPLNYLLVESLYRFHEYYTDDFKVECQAGSGNYATLAQIAGELGNRLKSIFLCNDKGERPVFGGHPKLNHDEHFKDYILFHEYFHGDNGKGLGASHQTGWTGLVALLK</sequence>
<dbReference type="InterPro" id="IPR031335">
    <property type="entry name" value="Glyco_hydro_63_C"/>
</dbReference>
<dbReference type="InterPro" id="IPR012341">
    <property type="entry name" value="6hp_glycosidase-like_sf"/>
</dbReference>
<proteinExistence type="predicted"/>
<feature type="domain" description="Glycosyl hydrolase family 63 C-terminal" evidence="1">
    <location>
        <begin position="694"/>
        <end position="779"/>
    </location>
</feature>
<dbReference type="Proteomes" id="UP001258315">
    <property type="component" value="Unassembled WGS sequence"/>
</dbReference>
<dbReference type="InterPro" id="IPR054491">
    <property type="entry name" value="MGH1-like_GH"/>
</dbReference>
<evidence type="ECO:0008006" key="5">
    <source>
        <dbReference type="Google" id="ProtNLM"/>
    </source>
</evidence>
<protein>
    <recommendedName>
        <fullName evidence="5">Glucosidase</fullName>
    </recommendedName>
</protein>
<evidence type="ECO:0000259" key="2">
    <source>
        <dbReference type="Pfam" id="PF22422"/>
    </source>
</evidence>
<name>A0ABU3GTL6_9SPHI</name>
<dbReference type="EMBL" id="JAVLVU010000001">
    <property type="protein sequence ID" value="MDT3403118.1"/>
    <property type="molecule type" value="Genomic_DNA"/>
</dbReference>
<dbReference type="InterPro" id="IPR004888">
    <property type="entry name" value="Glycoside_hydrolase_63"/>
</dbReference>
<accession>A0ABU3GTL6</accession>
<dbReference type="InterPro" id="IPR008928">
    <property type="entry name" value="6-hairpin_glycosidase_sf"/>
</dbReference>
<keyword evidence="4" id="KW-1185">Reference proteome</keyword>
<gene>
    <name evidence="3" type="ORF">QE417_002190</name>
</gene>
<organism evidence="3 4">
    <name type="scientific">Mucilaginibacter terrae</name>
    <dbReference type="NCBI Taxonomy" id="1955052"/>
    <lineage>
        <taxon>Bacteria</taxon>
        <taxon>Pseudomonadati</taxon>
        <taxon>Bacteroidota</taxon>
        <taxon>Sphingobacteriia</taxon>
        <taxon>Sphingobacteriales</taxon>
        <taxon>Sphingobacteriaceae</taxon>
        <taxon>Mucilaginibacter</taxon>
    </lineage>
</organism>
<dbReference type="Pfam" id="PF22422">
    <property type="entry name" value="MGH1-like_GH"/>
    <property type="match status" value="1"/>
</dbReference>
<dbReference type="Pfam" id="PF03200">
    <property type="entry name" value="Glyco_hydro_63"/>
    <property type="match status" value="1"/>
</dbReference>
<evidence type="ECO:0000259" key="1">
    <source>
        <dbReference type="Pfam" id="PF03200"/>
    </source>
</evidence>
<reference evidence="4" key="1">
    <citation type="submission" date="2023-07" db="EMBL/GenBank/DDBJ databases">
        <title>Functional and genomic diversity of the sorghum phyllosphere microbiome.</title>
        <authorList>
            <person name="Shade A."/>
        </authorList>
    </citation>
    <scope>NUCLEOTIDE SEQUENCE [LARGE SCALE GENOMIC DNA]</scope>
    <source>
        <strain evidence="4">SORGH_AS_0422</strain>
    </source>
</reference>
<evidence type="ECO:0000313" key="4">
    <source>
        <dbReference type="Proteomes" id="UP001258315"/>
    </source>
</evidence>
<dbReference type="PANTHER" id="PTHR10412:SF10">
    <property type="entry name" value="GLYCOSYL HYDROLASE FAMILY 63 C-TERMINAL DOMAIN-CONTAINING PROTEIN"/>
    <property type="match status" value="1"/>
</dbReference>
<dbReference type="SUPFAM" id="SSF48208">
    <property type="entry name" value="Six-hairpin glycosidases"/>
    <property type="match status" value="1"/>
</dbReference>
<dbReference type="Gene3D" id="1.50.10.10">
    <property type="match status" value="1"/>
</dbReference>
<feature type="domain" description="Mannosylglycerate hydrolase MGH1-like glycoside hydrolase" evidence="2">
    <location>
        <begin position="418"/>
        <end position="522"/>
    </location>
</feature>
<comment type="caution">
    <text evidence="3">The sequence shown here is derived from an EMBL/GenBank/DDBJ whole genome shotgun (WGS) entry which is preliminary data.</text>
</comment>
<evidence type="ECO:0000313" key="3">
    <source>
        <dbReference type="EMBL" id="MDT3403118.1"/>
    </source>
</evidence>
<dbReference type="PANTHER" id="PTHR10412">
    <property type="entry name" value="MANNOSYL-OLIGOSACCHARIDE GLUCOSIDASE"/>
    <property type="match status" value="1"/>
</dbReference>